<dbReference type="PANTHER" id="PTHR10039">
    <property type="entry name" value="AMELOGENIN"/>
    <property type="match status" value="1"/>
</dbReference>
<dbReference type="GeneID" id="36594877"/>
<dbReference type="InterPro" id="IPR056125">
    <property type="entry name" value="DUF7708"/>
</dbReference>
<dbReference type="RefSeq" id="XP_024737259.1">
    <property type="nucleotide sequence ID" value="XM_024886800.1"/>
</dbReference>
<keyword evidence="1" id="KW-0677">Repeat</keyword>
<evidence type="ECO:0008006" key="6">
    <source>
        <dbReference type="Google" id="ProtNLM"/>
    </source>
</evidence>
<evidence type="ECO:0000256" key="1">
    <source>
        <dbReference type="ARBA" id="ARBA00022737"/>
    </source>
</evidence>
<dbReference type="InterPro" id="IPR027417">
    <property type="entry name" value="P-loop_NTPase"/>
</dbReference>
<organism evidence="4 5">
    <name type="scientific">Hyaloscypha bicolor E</name>
    <dbReference type="NCBI Taxonomy" id="1095630"/>
    <lineage>
        <taxon>Eukaryota</taxon>
        <taxon>Fungi</taxon>
        <taxon>Dikarya</taxon>
        <taxon>Ascomycota</taxon>
        <taxon>Pezizomycotina</taxon>
        <taxon>Leotiomycetes</taxon>
        <taxon>Helotiales</taxon>
        <taxon>Hyaloscyphaceae</taxon>
        <taxon>Hyaloscypha</taxon>
        <taxon>Hyaloscypha bicolor</taxon>
    </lineage>
</organism>
<dbReference type="EMBL" id="KZ613790">
    <property type="protein sequence ID" value="PMD60355.1"/>
    <property type="molecule type" value="Genomic_DNA"/>
</dbReference>
<dbReference type="Pfam" id="PF24809">
    <property type="entry name" value="DUF7708"/>
    <property type="match status" value="1"/>
</dbReference>
<gene>
    <name evidence="4" type="ORF">K444DRAFT_663182</name>
</gene>
<evidence type="ECO:0000313" key="4">
    <source>
        <dbReference type="EMBL" id="PMD60355.1"/>
    </source>
</evidence>
<sequence length="1129" mass="128308">MPTQKLSAEDKASINFSYNKLSILSDLKLETEVAQQKCDEKRLGFKRRNGEKVILRDLLGKVVKWINLFKEVGDVAVSYDPGHAALPWALVRFLLQATVGDIEKYDFVVENLESVSKCICRCGLLERLYLDGSASTAKTEFETALVKLYGSMLLYLSKAKGFFDRKKSFRIISSAFSDKKEFQDYTDNIAKDLEDVNQYAALIGREVDSSRYFELKGIIEEFDSPLKRMSTQIQSIQDDLTEIKRRKALDWMSNPERLPYLKYHKENKRQFLKGTGEWLLNDKVYKSWRNDSASSLLWLHGIPGSGKSKLTSLVVEDGLRSSAKGLTPRPAFFYCSQNTAEPPRSDPGSMLGCIARQLANLSPSSALLPPVVELFEEEEAQGGATGSLDIDDARELILNLINIYPVTTIIIDALDECSIQGRGIVLDFIQTIIEDASSLVKVFVSSREDGDIVFNLQRFPNLRISSGKNQVDIEAFVESETKRLVRAGLLLRNSQRQQQLIEKIVIRVAAEAQGMFRWASLQLQNLTELKTDPDIIDRLGRIPPSLEELYMEIYNRIISSQGTVSRQIAQNVFSLLLRLRLDLKPKAFLELVQLDYSLVTVSEMLDICCNLVILDETIDIIRFAHLSVREFLQNLPDYSAQRAHSIVSLCCLRQIDRWNGMGIMSWNWGSRGPGRYINMHLRYHLEKAGAHERLGLVEYLLSLLKLKNISTLDGAYGRRDRNWRLRRHPENFGASTTCLFNACALEYLEIFELLLDIILGYRSNWTIKERPLNIDDLSLTVDIPILSDSMDSERCQVLAVHIIECGNSRFLRKLCEKRLLPLHNAHKVVIRAASDSSVEETGAMNVLLDFFGLECLTTDVIREAIRSAYRRTGPGHENGTDNDTLLVKEFLERGLVFPIHDGFLGSIFPKFSKKIFEMCWDKPAGPNSRWALESIILLLEADLESSVPIAFVESVVNYMDFTEQQLQKLLCRCRLNDLSQKQFETLAPHCRSWATFGPLIEQNPHIFIDEVFFLGIFKRQRGKSILEGVLESPHCQHLRDIMLNQKFFDILVQYSEWETIQVLSPGFKVAENVLARGSIESAVADISEESALDMPRKLLPSRPSVPRGLASLAQRGPRELLKMERTGKQ</sequence>
<protein>
    <recommendedName>
        <fullName evidence="6">NWD NACHT-NTPase N-terminal domain-containing protein</fullName>
    </recommendedName>
</protein>
<evidence type="ECO:0000259" key="2">
    <source>
        <dbReference type="Pfam" id="PF24809"/>
    </source>
</evidence>
<feature type="domain" description="DUF7708" evidence="2">
    <location>
        <begin position="59"/>
        <end position="201"/>
    </location>
</feature>
<evidence type="ECO:0000259" key="3">
    <source>
        <dbReference type="Pfam" id="PF24883"/>
    </source>
</evidence>
<dbReference type="InterPro" id="IPR056884">
    <property type="entry name" value="NPHP3-like_N"/>
</dbReference>
<dbReference type="AlphaFoldDB" id="A0A2J6TBF3"/>
<dbReference type="Proteomes" id="UP000235371">
    <property type="component" value="Unassembled WGS sequence"/>
</dbReference>
<dbReference type="STRING" id="1095630.A0A2J6TBF3"/>
<dbReference type="InParanoid" id="A0A2J6TBF3"/>
<keyword evidence="5" id="KW-1185">Reference proteome</keyword>
<evidence type="ECO:0000313" key="5">
    <source>
        <dbReference type="Proteomes" id="UP000235371"/>
    </source>
</evidence>
<accession>A0A2J6TBF3</accession>
<feature type="domain" description="Nephrocystin 3-like N-terminal" evidence="3">
    <location>
        <begin position="274"/>
        <end position="447"/>
    </location>
</feature>
<dbReference type="Pfam" id="PF24883">
    <property type="entry name" value="NPHP3_N"/>
    <property type="match status" value="1"/>
</dbReference>
<dbReference type="OrthoDB" id="7464126at2759"/>
<name>A0A2J6TBF3_9HELO</name>
<reference evidence="4 5" key="1">
    <citation type="submission" date="2016-04" db="EMBL/GenBank/DDBJ databases">
        <title>A degradative enzymes factory behind the ericoid mycorrhizal symbiosis.</title>
        <authorList>
            <consortium name="DOE Joint Genome Institute"/>
            <person name="Martino E."/>
            <person name="Morin E."/>
            <person name="Grelet G."/>
            <person name="Kuo A."/>
            <person name="Kohler A."/>
            <person name="Daghino S."/>
            <person name="Barry K."/>
            <person name="Choi C."/>
            <person name="Cichocki N."/>
            <person name="Clum A."/>
            <person name="Copeland A."/>
            <person name="Hainaut M."/>
            <person name="Haridas S."/>
            <person name="Labutti K."/>
            <person name="Lindquist E."/>
            <person name="Lipzen A."/>
            <person name="Khouja H.-R."/>
            <person name="Murat C."/>
            <person name="Ohm R."/>
            <person name="Olson A."/>
            <person name="Spatafora J."/>
            <person name="Veneault-Fourrey C."/>
            <person name="Henrissat B."/>
            <person name="Grigoriev I."/>
            <person name="Martin F."/>
            <person name="Perotto S."/>
        </authorList>
    </citation>
    <scope>NUCLEOTIDE SEQUENCE [LARGE SCALE GENOMIC DNA]</scope>
    <source>
        <strain evidence="4 5">E</strain>
    </source>
</reference>
<dbReference type="SUPFAM" id="SSF52540">
    <property type="entry name" value="P-loop containing nucleoside triphosphate hydrolases"/>
    <property type="match status" value="1"/>
</dbReference>
<proteinExistence type="predicted"/>
<dbReference type="Gene3D" id="3.40.50.300">
    <property type="entry name" value="P-loop containing nucleotide triphosphate hydrolases"/>
    <property type="match status" value="1"/>
</dbReference>